<name>G2QRU4_THETT</name>
<dbReference type="GO" id="GO:0003677">
    <property type="term" value="F:DNA binding"/>
    <property type="evidence" value="ECO:0007669"/>
    <property type="project" value="InterPro"/>
</dbReference>
<dbReference type="RefSeq" id="XP_003650574.1">
    <property type="nucleotide sequence ID" value="XM_003650526.1"/>
</dbReference>
<dbReference type="InterPro" id="IPR007889">
    <property type="entry name" value="HTH_Psq"/>
</dbReference>
<gene>
    <name evidence="2" type="ORF">THITE_2038211</name>
</gene>
<dbReference type="Pfam" id="PF05225">
    <property type="entry name" value="HTH_psq"/>
    <property type="match status" value="1"/>
</dbReference>
<sequence length="50" mass="5862">SLRQAALLFDIPFTTLFDRFNGYTTTYQAATQRFQRLTPKEEESLVKAIY</sequence>
<dbReference type="EMBL" id="CP003009">
    <property type="protein sequence ID" value="AEO64238.1"/>
    <property type="molecule type" value="Genomic_DNA"/>
</dbReference>
<keyword evidence="3" id="KW-1185">Reference proteome</keyword>
<proteinExistence type="predicted"/>
<dbReference type="HOGENOM" id="CLU_3130047_0_0_1"/>
<dbReference type="KEGG" id="ttt:THITE_2038211"/>
<dbReference type="GeneID" id="11521621"/>
<reference evidence="2 3" key="1">
    <citation type="journal article" date="2011" name="Nat. Biotechnol.">
        <title>Comparative genomic analysis of the thermophilic biomass-degrading fungi Myceliophthora thermophila and Thielavia terrestris.</title>
        <authorList>
            <person name="Berka R.M."/>
            <person name="Grigoriev I.V."/>
            <person name="Otillar R."/>
            <person name="Salamov A."/>
            <person name="Grimwood J."/>
            <person name="Reid I."/>
            <person name="Ishmael N."/>
            <person name="John T."/>
            <person name="Darmond C."/>
            <person name="Moisan M.-C."/>
            <person name="Henrissat B."/>
            <person name="Coutinho P.M."/>
            <person name="Lombard V."/>
            <person name="Natvig D.O."/>
            <person name="Lindquist E."/>
            <person name="Schmutz J."/>
            <person name="Lucas S."/>
            <person name="Harris P."/>
            <person name="Powlowski J."/>
            <person name="Bellemare A."/>
            <person name="Taylor D."/>
            <person name="Butler G."/>
            <person name="de Vries R.P."/>
            <person name="Allijn I.E."/>
            <person name="van den Brink J."/>
            <person name="Ushinsky S."/>
            <person name="Storms R."/>
            <person name="Powell A.J."/>
            <person name="Paulsen I.T."/>
            <person name="Elbourne L.D.H."/>
            <person name="Baker S.E."/>
            <person name="Magnuson J."/>
            <person name="LaBoissiere S."/>
            <person name="Clutterbuck A.J."/>
            <person name="Martinez D."/>
            <person name="Wogulis M."/>
            <person name="de Leon A.L."/>
            <person name="Rey M.W."/>
            <person name="Tsang A."/>
        </authorList>
    </citation>
    <scope>NUCLEOTIDE SEQUENCE [LARGE SCALE GENOMIC DNA]</scope>
    <source>
        <strain evidence="3">ATCC 38088 / NRRL 8126</strain>
    </source>
</reference>
<evidence type="ECO:0000313" key="3">
    <source>
        <dbReference type="Proteomes" id="UP000008181"/>
    </source>
</evidence>
<dbReference type="AlphaFoldDB" id="G2QRU4"/>
<feature type="non-terminal residue" evidence="2">
    <location>
        <position position="1"/>
    </location>
</feature>
<feature type="domain" description="HTH psq-type" evidence="1">
    <location>
        <begin position="1"/>
        <end position="24"/>
    </location>
</feature>
<evidence type="ECO:0000259" key="1">
    <source>
        <dbReference type="Pfam" id="PF05225"/>
    </source>
</evidence>
<protein>
    <recommendedName>
        <fullName evidence="1">HTH psq-type domain-containing protein</fullName>
    </recommendedName>
</protein>
<organism evidence="2 3">
    <name type="scientific">Thermothielavioides terrestris (strain ATCC 38088 / NRRL 8126)</name>
    <name type="common">Thielavia terrestris</name>
    <dbReference type="NCBI Taxonomy" id="578455"/>
    <lineage>
        <taxon>Eukaryota</taxon>
        <taxon>Fungi</taxon>
        <taxon>Dikarya</taxon>
        <taxon>Ascomycota</taxon>
        <taxon>Pezizomycotina</taxon>
        <taxon>Sordariomycetes</taxon>
        <taxon>Sordariomycetidae</taxon>
        <taxon>Sordariales</taxon>
        <taxon>Chaetomiaceae</taxon>
        <taxon>Thermothielavioides</taxon>
        <taxon>Thermothielavioides terrestris</taxon>
    </lineage>
</organism>
<evidence type="ECO:0000313" key="2">
    <source>
        <dbReference type="EMBL" id="AEO64238.1"/>
    </source>
</evidence>
<dbReference type="Proteomes" id="UP000008181">
    <property type="component" value="Chromosome 1"/>
</dbReference>
<dbReference type="OrthoDB" id="4588346at2759"/>
<accession>G2QRU4</accession>